<reference evidence="1 2" key="1">
    <citation type="submission" date="2016-10" db="EMBL/GenBank/DDBJ databases">
        <title>Complete Genome Sequence of Flavobacterium sp. PK15.</title>
        <authorList>
            <person name="Ekwe A."/>
            <person name="Kim S.B."/>
        </authorList>
    </citation>
    <scope>NUCLEOTIDE SEQUENCE [LARGE SCALE GENOMIC DNA]</scope>
    <source>
        <strain evidence="1 2">PK15</strain>
    </source>
</reference>
<dbReference type="InterPro" id="IPR009050">
    <property type="entry name" value="Globin-like_sf"/>
</dbReference>
<name>A0A1D9PA46_9FLAO</name>
<dbReference type="InterPro" id="IPR012292">
    <property type="entry name" value="Globin/Proto"/>
</dbReference>
<proteinExistence type="predicted"/>
<dbReference type="Gene3D" id="1.10.490.10">
    <property type="entry name" value="Globins"/>
    <property type="match status" value="1"/>
</dbReference>
<dbReference type="SUPFAM" id="SSF46458">
    <property type="entry name" value="Globin-like"/>
    <property type="match status" value="1"/>
</dbReference>
<evidence type="ECO:0000313" key="2">
    <source>
        <dbReference type="Proteomes" id="UP000178198"/>
    </source>
</evidence>
<dbReference type="GO" id="GO:0019825">
    <property type="term" value="F:oxygen binding"/>
    <property type="evidence" value="ECO:0007669"/>
    <property type="project" value="InterPro"/>
</dbReference>
<dbReference type="STRING" id="1306519.BIW12_08255"/>
<dbReference type="RefSeq" id="WP_071184686.1">
    <property type="nucleotide sequence ID" value="NZ_CP017774.1"/>
</dbReference>
<organism evidence="1 2">
    <name type="scientific">Flavobacterium commune</name>
    <dbReference type="NCBI Taxonomy" id="1306519"/>
    <lineage>
        <taxon>Bacteria</taxon>
        <taxon>Pseudomonadati</taxon>
        <taxon>Bacteroidota</taxon>
        <taxon>Flavobacteriia</taxon>
        <taxon>Flavobacteriales</taxon>
        <taxon>Flavobacteriaceae</taxon>
        <taxon>Flavobacterium</taxon>
    </lineage>
</organism>
<dbReference type="CDD" id="cd08916">
    <property type="entry name" value="TrHb3_P"/>
    <property type="match status" value="1"/>
</dbReference>
<gene>
    <name evidence="1" type="ORF">BIW12_08255</name>
</gene>
<dbReference type="GO" id="GO:0020037">
    <property type="term" value="F:heme binding"/>
    <property type="evidence" value="ECO:0007669"/>
    <property type="project" value="InterPro"/>
</dbReference>
<evidence type="ECO:0000313" key="1">
    <source>
        <dbReference type="EMBL" id="AOZ99436.1"/>
    </source>
</evidence>
<keyword evidence="2" id="KW-1185">Reference proteome</keyword>
<sequence length="147" mass="17589">MKKDIENRTDVSLLVHTFYNKIRADKEISPYFNELIQDWDSHLEKLTDFWETNLFGIRKFKGNPIEVHNKMDEHFNGQISANEFGIWLNYWFQTLDSLFEGENVEILKRRARKMGSFLYLNMFKNRTKNTETQTCLPTGRLKKLCKS</sequence>
<dbReference type="AlphaFoldDB" id="A0A1D9PA46"/>
<protein>
    <submittedName>
        <fullName evidence="1">Globin</fullName>
    </submittedName>
</protein>
<dbReference type="Proteomes" id="UP000178198">
    <property type="component" value="Chromosome"/>
</dbReference>
<dbReference type="EMBL" id="CP017774">
    <property type="protein sequence ID" value="AOZ99436.1"/>
    <property type="molecule type" value="Genomic_DNA"/>
</dbReference>
<dbReference type="KEGG" id="fcm:BIW12_08255"/>
<accession>A0A1D9PA46</accession>
<dbReference type="OrthoDB" id="25954at2"/>